<accession>A0A4R6S8J8</accession>
<protein>
    <submittedName>
        <fullName evidence="3">Histidine triad (HIT) family protein</fullName>
    </submittedName>
</protein>
<name>A0A4R6S8J8_LABRH</name>
<proteinExistence type="predicted"/>
<organism evidence="3 4">
    <name type="scientific">Labedaea rhizosphaerae</name>
    <dbReference type="NCBI Taxonomy" id="598644"/>
    <lineage>
        <taxon>Bacteria</taxon>
        <taxon>Bacillati</taxon>
        <taxon>Actinomycetota</taxon>
        <taxon>Actinomycetes</taxon>
        <taxon>Pseudonocardiales</taxon>
        <taxon>Pseudonocardiaceae</taxon>
        <taxon>Labedaea</taxon>
    </lineage>
</organism>
<gene>
    <name evidence="3" type="ORF">EV186_104194</name>
</gene>
<evidence type="ECO:0000313" key="4">
    <source>
        <dbReference type="Proteomes" id="UP000295444"/>
    </source>
</evidence>
<reference evidence="3 4" key="1">
    <citation type="submission" date="2019-03" db="EMBL/GenBank/DDBJ databases">
        <title>Genomic Encyclopedia of Type Strains, Phase IV (KMG-IV): sequencing the most valuable type-strain genomes for metagenomic binning, comparative biology and taxonomic classification.</title>
        <authorList>
            <person name="Goeker M."/>
        </authorList>
    </citation>
    <scope>NUCLEOTIDE SEQUENCE [LARGE SCALE GENOMIC DNA]</scope>
    <source>
        <strain evidence="3 4">DSM 45361</strain>
    </source>
</reference>
<dbReference type="SUPFAM" id="SSF54197">
    <property type="entry name" value="HIT-like"/>
    <property type="match status" value="1"/>
</dbReference>
<dbReference type="InterPro" id="IPR036265">
    <property type="entry name" value="HIT-like_sf"/>
</dbReference>
<evidence type="ECO:0000256" key="1">
    <source>
        <dbReference type="PROSITE-ProRule" id="PRU00464"/>
    </source>
</evidence>
<dbReference type="InterPro" id="IPR011146">
    <property type="entry name" value="HIT-like"/>
</dbReference>
<dbReference type="Pfam" id="PF01230">
    <property type="entry name" value="HIT"/>
    <property type="match status" value="1"/>
</dbReference>
<dbReference type="EMBL" id="SNXZ01000004">
    <property type="protein sequence ID" value="TDP96212.1"/>
    <property type="molecule type" value="Genomic_DNA"/>
</dbReference>
<feature type="domain" description="HIT" evidence="2">
    <location>
        <begin position="1"/>
        <end position="97"/>
    </location>
</feature>
<feature type="short sequence motif" description="Histidine triad motif" evidence="1">
    <location>
        <begin position="79"/>
        <end position="83"/>
    </location>
</feature>
<dbReference type="GO" id="GO:0003824">
    <property type="term" value="F:catalytic activity"/>
    <property type="evidence" value="ECO:0007669"/>
    <property type="project" value="InterPro"/>
</dbReference>
<comment type="caution">
    <text evidence="3">The sequence shown here is derived from an EMBL/GenBank/DDBJ whole genome shotgun (WGS) entry which is preliminary data.</text>
</comment>
<dbReference type="PROSITE" id="PS51084">
    <property type="entry name" value="HIT_2"/>
    <property type="match status" value="1"/>
</dbReference>
<keyword evidence="4" id="KW-1185">Reference proteome</keyword>
<sequence>MEVLARTENTLAFRPPQPGFGTDHIIVIPTQHVSSLLDLDDDLATELLGAVKQAAARAVEQHGGCQVLTTLGDEQHNKHLHWHIAVGAGVARFVARD</sequence>
<dbReference type="Gene3D" id="3.30.428.10">
    <property type="entry name" value="HIT-like"/>
    <property type="match status" value="1"/>
</dbReference>
<evidence type="ECO:0000313" key="3">
    <source>
        <dbReference type="EMBL" id="TDP96212.1"/>
    </source>
</evidence>
<dbReference type="AlphaFoldDB" id="A0A4R6S8J8"/>
<dbReference type="Proteomes" id="UP000295444">
    <property type="component" value="Unassembled WGS sequence"/>
</dbReference>
<evidence type="ECO:0000259" key="2">
    <source>
        <dbReference type="PROSITE" id="PS51084"/>
    </source>
</evidence>